<comment type="cofactor">
    <cofactor evidence="1">
        <name>FMN</name>
        <dbReference type="ChEBI" id="CHEBI:58210"/>
    </cofactor>
</comment>
<reference evidence="7" key="1">
    <citation type="journal article" date="2014" name="Front. Microbiol.">
        <title>High frequency of phylogenetically diverse reductive dehalogenase-homologous genes in deep subseafloor sedimentary metagenomes.</title>
        <authorList>
            <person name="Kawai M."/>
            <person name="Futagami T."/>
            <person name="Toyoda A."/>
            <person name="Takaki Y."/>
            <person name="Nishi S."/>
            <person name="Hori S."/>
            <person name="Arai W."/>
            <person name="Tsubouchi T."/>
            <person name="Morono Y."/>
            <person name="Uchiyama I."/>
            <person name="Ito T."/>
            <person name="Fujiyama A."/>
            <person name="Inagaki F."/>
            <person name="Takami H."/>
        </authorList>
    </citation>
    <scope>NUCLEOTIDE SEQUENCE</scope>
    <source>
        <strain evidence="7">Expedition CK06-06</strain>
    </source>
</reference>
<evidence type="ECO:0000256" key="4">
    <source>
        <dbReference type="ARBA" id="ARBA00022643"/>
    </source>
</evidence>
<gene>
    <name evidence="7" type="ORF">S01H1_68924</name>
</gene>
<accession>X0XKN0</accession>
<feature type="domain" description="Nitroreductase" evidence="6">
    <location>
        <begin position="7"/>
        <end position="71"/>
    </location>
</feature>
<dbReference type="Pfam" id="PF00881">
    <property type="entry name" value="Nitroreductase"/>
    <property type="match status" value="1"/>
</dbReference>
<keyword evidence="5" id="KW-0560">Oxidoreductase</keyword>
<sequence length="88" mass="10204">METEECILTRRSIRKFKNVKIDMEKIGKILEAGRAAPSSGNIQNWMFVIVDDEEKRKAIAEACFQQYWMAVAPIHIVICSKPQEVKRH</sequence>
<evidence type="ECO:0000256" key="1">
    <source>
        <dbReference type="ARBA" id="ARBA00001917"/>
    </source>
</evidence>
<evidence type="ECO:0000259" key="6">
    <source>
        <dbReference type="Pfam" id="PF00881"/>
    </source>
</evidence>
<dbReference type="PANTHER" id="PTHR43673:SF2">
    <property type="entry name" value="NITROREDUCTASE"/>
    <property type="match status" value="1"/>
</dbReference>
<evidence type="ECO:0000256" key="5">
    <source>
        <dbReference type="ARBA" id="ARBA00023002"/>
    </source>
</evidence>
<keyword evidence="3" id="KW-0285">Flavoprotein</keyword>
<keyword evidence="4" id="KW-0288">FMN</keyword>
<proteinExistence type="inferred from homology"/>
<organism evidence="7">
    <name type="scientific">marine sediment metagenome</name>
    <dbReference type="NCBI Taxonomy" id="412755"/>
    <lineage>
        <taxon>unclassified sequences</taxon>
        <taxon>metagenomes</taxon>
        <taxon>ecological metagenomes</taxon>
    </lineage>
</organism>
<dbReference type="AlphaFoldDB" id="X0XKN0"/>
<dbReference type="PANTHER" id="PTHR43673">
    <property type="entry name" value="NAD(P)H NITROREDUCTASE YDGI-RELATED"/>
    <property type="match status" value="1"/>
</dbReference>
<evidence type="ECO:0000256" key="3">
    <source>
        <dbReference type="ARBA" id="ARBA00022630"/>
    </source>
</evidence>
<dbReference type="GO" id="GO:0016491">
    <property type="term" value="F:oxidoreductase activity"/>
    <property type="evidence" value="ECO:0007669"/>
    <property type="project" value="UniProtKB-KW"/>
</dbReference>
<evidence type="ECO:0000256" key="2">
    <source>
        <dbReference type="ARBA" id="ARBA00007118"/>
    </source>
</evidence>
<name>X0XKN0_9ZZZZ</name>
<dbReference type="EMBL" id="BARS01045725">
    <property type="protein sequence ID" value="GAG35892.1"/>
    <property type="molecule type" value="Genomic_DNA"/>
</dbReference>
<protein>
    <recommendedName>
        <fullName evidence="6">Nitroreductase domain-containing protein</fullName>
    </recommendedName>
</protein>
<comment type="similarity">
    <text evidence="2">Belongs to the nitroreductase family.</text>
</comment>
<feature type="non-terminal residue" evidence="7">
    <location>
        <position position="88"/>
    </location>
</feature>
<dbReference type="InterPro" id="IPR000415">
    <property type="entry name" value="Nitroreductase-like"/>
</dbReference>
<dbReference type="InterPro" id="IPR029479">
    <property type="entry name" value="Nitroreductase"/>
</dbReference>
<evidence type="ECO:0000313" key="7">
    <source>
        <dbReference type="EMBL" id="GAG35892.1"/>
    </source>
</evidence>
<dbReference type="SUPFAM" id="SSF55469">
    <property type="entry name" value="FMN-dependent nitroreductase-like"/>
    <property type="match status" value="1"/>
</dbReference>
<comment type="caution">
    <text evidence="7">The sequence shown here is derived from an EMBL/GenBank/DDBJ whole genome shotgun (WGS) entry which is preliminary data.</text>
</comment>
<dbReference type="Gene3D" id="3.40.109.10">
    <property type="entry name" value="NADH Oxidase"/>
    <property type="match status" value="1"/>
</dbReference>